<accession>A0A814IJ42</accession>
<dbReference type="GO" id="GO:0007165">
    <property type="term" value="P:signal transduction"/>
    <property type="evidence" value="ECO:0007669"/>
    <property type="project" value="InterPro"/>
</dbReference>
<feature type="non-terminal residue" evidence="3">
    <location>
        <position position="1"/>
    </location>
</feature>
<dbReference type="Gene3D" id="1.25.10.10">
    <property type="entry name" value="Leucine-rich Repeat Variant"/>
    <property type="match status" value="1"/>
</dbReference>
<sequence length="920" mass="105430">MDKLTAFPKQYFDRFRFNQQAPYFDRVKTATNNDLVSLFDDLVQALQLNTTSIHQICQEFSDIPDEKLTDVLLLDHELYVLLLPNTLCKLLEKWCSKTPLTDDESDLFGETSQLLLRLVQGSNDEPDKIDKIGTWLLNETFIGAICSCVQQIAKTGTHLSDHNLEHLNTLLEALTSFQARRKLITDNSAMLLLLESVVACLESSYYTDTFLVLRPETTMLTTSEVFLLITCTNYLKSYDGHRKTELSEKLLQIMIESYIKIYDNFIPSIEQWKHSLTRSIYCMTHLISYHDKNLNGYEEKLVDNLTQILNSTNLFRNISSIGINSEILLIEAALRILSELTLNLATLAMVREKQLNDTITKFTKVENDDITLKACQLLGSIMSDDEFKQTVDLVKVTEVVINNLKDVLNSPSAENREKVLSNLKNLVENDDIKNEIISQNALGSIIKSSTDKADDATPLQILYSIAFNANAVDQFKNDKNFLEHVREQEKSDKVDVQVAAKGIMWKLVDEAKFITEQEEKETAHLVQSQGSNTSEVNKSSPKSDDKRGSIDEHEKYDMMISYSWNEKELIYKIYDRLVKDGYRIWLDRDNMYGSIILRMAEAIENSDFILISMSSAYKKSPNCQAEAEYAYNRKRCIIPLISEENYRANGWLGFIAGSKMYVDFQQGDFDGAYDLLIKEIKRNQGKSVPPKERSKPPVEETKEKKENLTIPHPDIQAIPQLSANHDAFAEVIYEEQVAVLGKSPFPSAVGERAPARVAEDQEHAGALKRNMEEMMIHRQSLWIDVDLPQSRNYVDIEEVRNWSEENVLEFLNDFKLGEMASLCHSMDGCGLIELYSACVSSSESMYKMLNTQFVEINRRTLPIAAYFKFIGKLKQYLRKKPNEKTCIMVGKLLKIIPKYNHSVPFVDKLELKQYRDINLQ</sequence>
<dbReference type="PANTHER" id="PTHR46270">
    <property type="entry name" value="ARMADILLO-TYPE FOLD-RELATED"/>
    <property type="match status" value="1"/>
</dbReference>
<protein>
    <recommendedName>
        <fullName evidence="2">TIR domain-containing protein</fullName>
    </recommendedName>
</protein>
<dbReference type="InterPro" id="IPR016024">
    <property type="entry name" value="ARM-type_fold"/>
</dbReference>
<feature type="compositionally biased region" description="Polar residues" evidence="1">
    <location>
        <begin position="525"/>
        <end position="540"/>
    </location>
</feature>
<name>A0A814IJ42_9BILA</name>
<dbReference type="Pfam" id="PF13676">
    <property type="entry name" value="TIR_2"/>
    <property type="match status" value="1"/>
</dbReference>
<dbReference type="SUPFAM" id="SSF52200">
    <property type="entry name" value="Toll/Interleukin receptor TIR domain"/>
    <property type="match status" value="1"/>
</dbReference>
<dbReference type="PANTHER" id="PTHR46270:SF2">
    <property type="entry name" value="TIR DOMAIN-CONTAINING PROTEIN"/>
    <property type="match status" value="1"/>
</dbReference>
<dbReference type="OrthoDB" id="1081807at2759"/>
<dbReference type="Proteomes" id="UP000663829">
    <property type="component" value="Unassembled WGS sequence"/>
</dbReference>
<evidence type="ECO:0000313" key="5">
    <source>
        <dbReference type="Proteomes" id="UP000663829"/>
    </source>
</evidence>
<feature type="domain" description="TIR" evidence="2">
    <location>
        <begin position="554"/>
        <end position="688"/>
    </location>
</feature>
<comment type="caution">
    <text evidence="3">The sequence shown here is derived from an EMBL/GenBank/DDBJ whole genome shotgun (WGS) entry which is preliminary data.</text>
</comment>
<dbReference type="AlphaFoldDB" id="A0A814IJ42"/>
<dbReference type="PROSITE" id="PS50104">
    <property type="entry name" value="TIR"/>
    <property type="match status" value="1"/>
</dbReference>
<keyword evidence="5" id="KW-1185">Reference proteome</keyword>
<reference evidence="3" key="1">
    <citation type="submission" date="2021-02" db="EMBL/GenBank/DDBJ databases">
        <authorList>
            <person name="Nowell W R."/>
        </authorList>
    </citation>
    <scope>NUCLEOTIDE SEQUENCE</scope>
</reference>
<dbReference type="Gene3D" id="3.40.50.10140">
    <property type="entry name" value="Toll/interleukin-1 receptor homology (TIR) domain"/>
    <property type="match status" value="1"/>
</dbReference>
<feature type="region of interest" description="Disordered" evidence="1">
    <location>
        <begin position="684"/>
        <end position="706"/>
    </location>
</feature>
<proteinExistence type="predicted"/>
<evidence type="ECO:0000313" key="3">
    <source>
        <dbReference type="EMBL" id="CAF1024240.1"/>
    </source>
</evidence>
<dbReference type="InterPro" id="IPR011989">
    <property type="entry name" value="ARM-like"/>
</dbReference>
<dbReference type="SUPFAM" id="SSF48371">
    <property type="entry name" value="ARM repeat"/>
    <property type="match status" value="1"/>
</dbReference>
<dbReference type="InterPro" id="IPR000157">
    <property type="entry name" value="TIR_dom"/>
</dbReference>
<evidence type="ECO:0000259" key="2">
    <source>
        <dbReference type="PROSITE" id="PS50104"/>
    </source>
</evidence>
<dbReference type="EMBL" id="CAJNOQ010003676">
    <property type="protein sequence ID" value="CAF1024240.1"/>
    <property type="molecule type" value="Genomic_DNA"/>
</dbReference>
<dbReference type="InterPro" id="IPR035897">
    <property type="entry name" value="Toll_tir_struct_dom_sf"/>
</dbReference>
<evidence type="ECO:0000313" key="4">
    <source>
        <dbReference type="EMBL" id="CAF3795515.1"/>
    </source>
</evidence>
<feature type="compositionally biased region" description="Basic and acidic residues" evidence="1">
    <location>
        <begin position="689"/>
        <end position="706"/>
    </location>
</feature>
<feature type="compositionally biased region" description="Basic and acidic residues" evidence="1">
    <location>
        <begin position="541"/>
        <end position="550"/>
    </location>
</feature>
<dbReference type="EMBL" id="CAJOBC010003676">
    <property type="protein sequence ID" value="CAF3795515.1"/>
    <property type="molecule type" value="Genomic_DNA"/>
</dbReference>
<evidence type="ECO:0000256" key="1">
    <source>
        <dbReference type="SAM" id="MobiDB-lite"/>
    </source>
</evidence>
<feature type="region of interest" description="Disordered" evidence="1">
    <location>
        <begin position="519"/>
        <end position="550"/>
    </location>
</feature>
<organism evidence="3 5">
    <name type="scientific">Didymodactylos carnosus</name>
    <dbReference type="NCBI Taxonomy" id="1234261"/>
    <lineage>
        <taxon>Eukaryota</taxon>
        <taxon>Metazoa</taxon>
        <taxon>Spiralia</taxon>
        <taxon>Gnathifera</taxon>
        <taxon>Rotifera</taxon>
        <taxon>Eurotatoria</taxon>
        <taxon>Bdelloidea</taxon>
        <taxon>Philodinida</taxon>
        <taxon>Philodinidae</taxon>
        <taxon>Didymodactylos</taxon>
    </lineage>
</organism>
<dbReference type="Proteomes" id="UP000681722">
    <property type="component" value="Unassembled WGS sequence"/>
</dbReference>
<gene>
    <name evidence="3" type="ORF">GPM918_LOCUS14943</name>
    <name evidence="4" type="ORF">SRO942_LOCUS14943</name>
</gene>